<evidence type="ECO:0000256" key="1">
    <source>
        <dbReference type="SAM" id="Phobius"/>
    </source>
</evidence>
<evidence type="ECO:0000313" key="2">
    <source>
        <dbReference type="EMBL" id="OXM54394.1"/>
    </source>
</evidence>
<accession>A0A229S729</accession>
<dbReference type="Proteomes" id="UP000215563">
    <property type="component" value="Unassembled WGS sequence"/>
</dbReference>
<comment type="caution">
    <text evidence="2">The sequence shown here is derived from an EMBL/GenBank/DDBJ whole genome shotgun (WGS) entry which is preliminary data.</text>
</comment>
<dbReference type="AlphaFoldDB" id="A0A229S729"/>
<keyword evidence="3" id="KW-1185">Reference proteome</keyword>
<dbReference type="EMBL" id="NMQU01000013">
    <property type="protein sequence ID" value="OXM54394.1"/>
    <property type="molecule type" value="Genomic_DNA"/>
</dbReference>
<reference evidence="2 3" key="1">
    <citation type="submission" date="2017-07" db="EMBL/GenBank/DDBJ databases">
        <title>Amycolatopsis alba DSM 44262 Genome sequencing and assembly.</title>
        <authorList>
            <person name="Kaur N."/>
            <person name="Mayilraj S."/>
        </authorList>
    </citation>
    <scope>NUCLEOTIDE SEQUENCE [LARGE SCALE GENOMIC DNA]</scope>
    <source>
        <strain evidence="2 3">DSM 44262</strain>
    </source>
</reference>
<keyword evidence="1" id="KW-1133">Transmembrane helix</keyword>
<organism evidence="2 3">
    <name type="scientific">Amycolatopsis alba DSM 44262</name>
    <dbReference type="NCBI Taxonomy" id="1125972"/>
    <lineage>
        <taxon>Bacteria</taxon>
        <taxon>Bacillati</taxon>
        <taxon>Actinomycetota</taxon>
        <taxon>Actinomycetes</taxon>
        <taxon>Pseudonocardiales</taxon>
        <taxon>Pseudonocardiaceae</taxon>
        <taxon>Amycolatopsis</taxon>
    </lineage>
</organism>
<evidence type="ECO:0008006" key="4">
    <source>
        <dbReference type="Google" id="ProtNLM"/>
    </source>
</evidence>
<keyword evidence="1" id="KW-0472">Membrane</keyword>
<keyword evidence="1" id="KW-0812">Transmembrane</keyword>
<sequence>MLLVGAPLVYLLCAAWGYFGTHVRELNIGEEVTVTEISGCDEGGPPMSGQLPFCSGEWRFDDGRTGSGSIEGDKVAKGDKIYAGDGFVYRSRSSLIWTTVVTGLIGVVLLGMAITLCVLYRRLDAIRRRQKS</sequence>
<name>A0A229S729_AMYAL</name>
<dbReference type="RefSeq" id="WP_020635065.1">
    <property type="nucleotide sequence ID" value="NZ_KB913032.1"/>
</dbReference>
<proteinExistence type="predicted"/>
<evidence type="ECO:0000313" key="3">
    <source>
        <dbReference type="Proteomes" id="UP000215563"/>
    </source>
</evidence>
<gene>
    <name evidence="2" type="ORF">CFP75_04815</name>
</gene>
<feature type="transmembrane region" description="Helical" evidence="1">
    <location>
        <begin position="95"/>
        <end position="120"/>
    </location>
</feature>
<protein>
    <recommendedName>
        <fullName evidence="4">DUF3592 domain-containing protein</fullName>
    </recommendedName>
</protein>